<feature type="region of interest" description="Disordered" evidence="1">
    <location>
        <begin position="666"/>
        <end position="687"/>
    </location>
</feature>
<keyword evidence="3" id="KW-1185">Reference proteome</keyword>
<gene>
    <name evidence="2" type="ORF">R1sor_014164</name>
</gene>
<organism evidence="2 3">
    <name type="scientific">Riccia sorocarpa</name>
    <dbReference type="NCBI Taxonomy" id="122646"/>
    <lineage>
        <taxon>Eukaryota</taxon>
        <taxon>Viridiplantae</taxon>
        <taxon>Streptophyta</taxon>
        <taxon>Embryophyta</taxon>
        <taxon>Marchantiophyta</taxon>
        <taxon>Marchantiopsida</taxon>
        <taxon>Marchantiidae</taxon>
        <taxon>Marchantiales</taxon>
        <taxon>Ricciaceae</taxon>
        <taxon>Riccia</taxon>
    </lineage>
</organism>
<dbReference type="EMBL" id="JBJQOH010000004">
    <property type="protein sequence ID" value="KAL3687855.1"/>
    <property type="molecule type" value="Genomic_DNA"/>
</dbReference>
<evidence type="ECO:0000313" key="2">
    <source>
        <dbReference type="EMBL" id="KAL3687855.1"/>
    </source>
</evidence>
<evidence type="ECO:0000313" key="3">
    <source>
        <dbReference type="Proteomes" id="UP001633002"/>
    </source>
</evidence>
<dbReference type="Proteomes" id="UP001633002">
    <property type="component" value="Unassembled WGS sequence"/>
</dbReference>
<evidence type="ECO:0000256" key="1">
    <source>
        <dbReference type="SAM" id="MobiDB-lite"/>
    </source>
</evidence>
<reference evidence="2 3" key="1">
    <citation type="submission" date="2024-09" db="EMBL/GenBank/DDBJ databases">
        <title>Chromosome-scale assembly of Riccia sorocarpa.</title>
        <authorList>
            <person name="Paukszto L."/>
        </authorList>
    </citation>
    <scope>NUCLEOTIDE SEQUENCE [LARGE SCALE GENOMIC DNA]</scope>
    <source>
        <strain evidence="2">LP-2024</strain>
        <tissue evidence="2">Aerial parts of the thallus</tissue>
    </source>
</reference>
<protein>
    <submittedName>
        <fullName evidence="2">Uncharacterized protein</fullName>
    </submittedName>
</protein>
<accession>A0ABD3H8L8</accession>
<comment type="caution">
    <text evidence="2">The sequence shown here is derived from an EMBL/GenBank/DDBJ whole genome shotgun (WGS) entry which is preliminary data.</text>
</comment>
<name>A0ABD3H8L8_9MARC</name>
<proteinExistence type="predicted"/>
<sequence length="708" mass="80921">MVEVYMFKNLIHSLGSCSCELFNSVLSTSHHLFKEPRGQETYCCELKVSTIHVFSMDIVDINEERRGDSAQKHDRLVQRYFTEFMGCRVADLLGRSDIELKEIYGKFANFLFQKKQDTGVPGWQTAMNYLSALSQVFKKELFNKLRGIFVDEEWYSGIRSTLSKKYVARSREIGEALVESPDPLTDELMSQLCSFLYNKNTSKSVKDRAFLLNQWHLLGRVSLLRNRFLEFSPSVGALLLNMIRMKGTKIGKPTFYALFIHHNSWMKCVLHGIGSSFILNQETSEEDDFCYPDIPRGERVATYVNGVLREFVTSTEKKINLSSHSGRHGAAAEADCNPTVSVTWIVERGEWMMDRISTAFEYIFGNSRNDRKVARALAGWPDSSAGGLPPLIQDLHEPELETKLSDLAQDLFSQAIPVSLKEMLLSVQLFRFGEVYEHNPGHILVSRIVRSASDYNLQVEDLLSVGRRLFQSFQRRNLGQLSTEESPHSIAGRLDRLTGILLEFRVEVNEQLTEIRREMRQEIRSLREEFLQSHTNNHLVSVSPATAISEDMHVSQAGKDHGENCNNVVEERQFPSHLVKLSGITLADAYFEFVRWGLSACSTANKQEYKAWIDLRQLYRLARELEPSFCEIPDPPVLHGEGFRQWRDQMKPKIHEAAGKLQQRIERHSDEGKEIGSSSRKRKLTSKATASLKRMRSMVGEATVIDLL</sequence>
<dbReference type="AlphaFoldDB" id="A0ABD3H8L8"/>